<dbReference type="AlphaFoldDB" id="A0A0Q9WWR6"/>
<evidence type="ECO:0000313" key="2">
    <source>
        <dbReference type="Proteomes" id="UP000007798"/>
    </source>
</evidence>
<dbReference type="STRING" id="7260.A0A0Q9WWR6"/>
<feature type="non-terminal residue" evidence="1">
    <location>
        <position position="238"/>
    </location>
</feature>
<gene>
    <name evidence="1" type="primary">Dwil\GK27843</name>
    <name evidence="1" type="ORF">Dwil_GK27843</name>
</gene>
<evidence type="ECO:0000313" key="1">
    <source>
        <dbReference type="EMBL" id="KRG00444.1"/>
    </source>
</evidence>
<dbReference type="OrthoDB" id="286107at2759"/>
<protein>
    <submittedName>
        <fullName evidence="1">Uncharacterized protein</fullName>
    </submittedName>
</protein>
<dbReference type="EMBL" id="CH968300">
    <property type="protein sequence ID" value="KRG00444.1"/>
    <property type="molecule type" value="Genomic_DNA"/>
</dbReference>
<accession>A0A0Q9WWR6</accession>
<keyword evidence="2" id="KW-1185">Reference proteome</keyword>
<organism evidence="1 2">
    <name type="scientific">Drosophila willistoni</name>
    <name type="common">Fruit fly</name>
    <dbReference type="NCBI Taxonomy" id="7260"/>
    <lineage>
        <taxon>Eukaryota</taxon>
        <taxon>Metazoa</taxon>
        <taxon>Ecdysozoa</taxon>
        <taxon>Arthropoda</taxon>
        <taxon>Hexapoda</taxon>
        <taxon>Insecta</taxon>
        <taxon>Pterygota</taxon>
        <taxon>Neoptera</taxon>
        <taxon>Endopterygota</taxon>
        <taxon>Diptera</taxon>
        <taxon>Brachycera</taxon>
        <taxon>Muscomorpha</taxon>
        <taxon>Ephydroidea</taxon>
        <taxon>Drosophilidae</taxon>
        <taxon>Drosophila</taxon>
        <taxon>Sophophora</taxon>
    </lineage>
</organism>
<reference evidence="1 2" key="1">
    <citation type="journal article" date="2007" name="Nature">
        <title>Evolution of genes and genomes on the Drosophila phylogeny.</title>
        <authorList>
            <consortium name="Drosophila 12 Genomes Consortium"/>
            <person name="Clark A.G."/>
            <person name="Eisen M.B."/>
            <person name="Smith D.R."/>
            <person name="Bergman C.M."/>
            <person name="Oliver B."/>
            <person name="Markow T.A."/>
            <person name="Kaufman T.C."/>
            <person name="Kellis M."/>
            <person name="Gelbart W."/>
            <person name="Iyer V.N."/>
            <person name="Pollard D.A."/>
            <person name="Sackton T.B."/>
            <person name="Larracuente A.M."/>
            <person name="Singh N.D."/>
            <person name="Abad J.P."/>
            <person name="Abt D.N."/>
            <person name="Adryan B."/>
            <person name="Aguade M."/>
            <person name="Akashi H."/>
            <person name="Anderson W.W."/>
            <person name="Aquadro C.F."/>
            <person name="Ardell D.H."/>
            <person name="Arguello R."/>
            <person name="Artieri C.G."/>
            <person name="Barbash D.A."/>
            <person name="Barker D."/>
            <person name="Barsanti P."/>
            <person name="Batterham P."/>
            <person name="Batzoglou S."/>
            <person name="Begun D."/>
            <person name="Bhutkar A."/>
            <person name="Blanco E."/>
            <person name="Bosak S.A."/>
            <person name="Bradley R.K."/>
            <person name="Brand A.D."/>
            <person name="Brent M.R."/>
            <person name="Brooks A.N."/>
            <person name="Brown R.H."/>
            <person name="Butlin R.K."/>
            <person name="Caggese C."/>
            <person name="Calvi B.R."/>
            <person name="Bernardo de Carvalho A."/>
            <person name="Caspi A."/>
            <person name="Castrezana S."/>
            <person name="Celniker S.E."/>
            <person name="Chang J.L."/>
            <person name="Chapple C."/>
            <person name="Chatterji S."/>
            <person name="Chinwalla A."/>
            <person name="Civetta A."/>
            <person name="Clifton S.W."/>
            <person name="Comeron J.M."/>
            <person name="Costello J.C."/>
            <person name="Coyne J.A."/>
            <person name="Daub J."/>
            <person name="David R.G."/>
            <person name="Delcher A.L."/>
            <person name="Delehaunty K."/>
            <person name="Do C.B."/>
            <person name="Ebling H."/>
            <person name="Edwards K."/>
            <person name="Eickbush T."/>
            <person name="Evans J.D."/>
            <person name="Filipski A."/>
            <person name="Findeiss S."/>
            <person name="Freyhult E."/>
            <person name="Fulton L."/>
            <person name="Fulton R."/>
            <person name="Garcia A.C."/>
            <person name="Gardiner A."/>
            <person name="Garfield D.A."/>
            <person name="Garvin B.E."/>
            <person name="Gibson G."/>
            <person name="Gilbert D."/>
            <person name="Gnerre S."/>
            <person name="Godfrey J."/>
            <person name="Good R."/>
            <person name="Gotea V."/>
            <person name="Gravely B."/>
            <person name="Greenberg A.J."/>
            <person name="Griffiths-Jones S."/>
            <person name="Gross S."/>
            <person name="Guigo R."/>
            <person name="Gustafson E.A."/>
            <person name="Haerty W."/>
            <person name="Hahn M.W."/>
            <person name="Halligan D.L."/>
            <person name="Halpern A.L."/>
            <person name="Halter G.M."/>
            <person name="Han M.V."/>
            <person name="Heger A."/>
            <person name="Hillier L."/>
            <person name="Hinrichs A.S."/>
            <person name="Holmes I."/>
            <person name="Hoskins R.A."/>
            <person name="Hubisz M.J."/>
            <person name="Hultmark D."/>
            <person name="Huntley M.A."/>
            <person name="Jaffe D.B."/>
            <person name="Jagadeeshan S."/>
            <person name="Jeck W.R."/>
            <person name="Johnson J."/>
            <person name="Jones C.D."/>
            <person name="Jordan W.C."/>
            <person name="Karpen G.H."/>
            <person name="Kataoka E."/>
            <person name="Keightley P.D."/>
            <person name="Kheradpour P."/>
            <person name="Kirkness E.F."/>
            <person name="Koerich L.B."/>
            <person name="Kristiansen K."/>
            <person name="Kudrna D."/>
            <person name="Kulathinal R.J."/>
            <person name="Kumar S."/>
            <person name="Kwok R."/>
            <person name="Lander E."/>
            <person name="Langley C.H."/>
            <person name="Lapoint R."/>
            <person name="Lazzaro B.P."/>
            <person name="Lee S.J."/>
            <person name="Levesque L."/>
            <person name="Li R."/>
            <person name="Lin C.F."/>
            <person name="Lin M.F."/>
            <person name="Lindblad-Toh K."/>
            <person name="Llopart A."/>
            <person name="Long M."/>
            <person name="Low L."/>
            <person name="Lozovsky E."/>
            <person name="Lu J."/>
            <person name="Luo M."/>
            <person name="Machado C.A."/>
            <person name="Makalowski W."/>
            <person name="Marzo M."/>
            <person name="Matsuda M."/>
            <person name="Matzkin L."/>
            <person name="McAllister B."/>
            <person name="McBride C.S."/>
            <person name="McKernan B."/>
            <person name="McKernan K."/>
            <person name="Mendez-Lago M."/>
            <person name="Minx P."/>
            <person name="Mollenhauer M.U."/>
            <person name="Montooth K."/>
            <person name="Mount S.M."/>
            <person name="Mu X."/>
            <person name="Myers E."/>
            <person name="Negre B."/>
            <person name="Newfeld S."/>
            <person name="Nielsen R."/>
            <person name="Noor M.A."/>
            <person name="O'Grady P."/>
            <person name="Pachter L."/>
            <person name="Papaceit M."/>
            <person name="Parisi M.J."/>
            <person name="Parisi M."/>
            <person name="Parts L."/>
            <person name="Pedersen J.S."/>
            <person name="Pesole G."/>
            <person name="Phillippy A.M."/>
            <person name="Ponting C.P."/>
            <person name="Pop M."/>
            <person name="Porcelli D."/>
            <person name="Powell J.R."/>
            <person name="Prohaska S."/>
            <person name="Pruitt K."/>
            <person name="Puig M."/>
            <person name="Quesneville H."/>
            <person name="Ram K.R."/>
            <person name="Rand D."/>
            <person name="Rasmussen M.D."/>
            <person name="Reed L.K."/>
            <person name="Reenan R."/>
            <person name="Reily A."/>
            <person name="Remington K.A."/>
            <person name="Rieger T.T."/>
            <person name="Ritchie M.G."/>
            <person name="Robin C."/>
            <person name="Rogers Y.H."/>
            <person name="Rohde C."/>
            <person name="Rozas J."/>
            <person name="Rubenfield M.J."/>
            <person name="Ruiz A."/>
            <person name="Russo S."/>
            <person name="Salzberg S.L."/>
            <person name="Sanchez-Gracia A."/>
            <person name="Saranga D.J."/>
            <person name="Sato H."/>
            <person name="Schaeffer S.W."/>
            <person name="Schatz M.C."/>
            <person name="Schlenke T."/>
            <person name="Schwartz R."/>
            <person name="Segarra C."/>
            <person name="Singh R.S."/>
            <person name="Sirot L."/>
            <person name="Sirota M."/>
            <person name="Sisneros N.B."/>
            <person name="Smith C.D."/>
            <person name="Smith T.F."/>
            <person name="Spieth J."/>
            <person name="Stage D.E."/>
            <person name="Stark A."/>
            <person name="Stephan W."/>
            <person name="Strausberg R.L."/>
            <person name="Strempel S."/>
            <person name="Sturgill D."/>
            <person name="Sutton G."/>
            <person name="Sutton G.G."/>
            <person name="Tao W."/>
            <person name="Teichmann S."/>
            <person name="Tobari Y.N."/>
            <person name="Tomimura Y."/>
            <person name="Tsolas J.M."/>
            <person name="Valente V.L."/>
            <person name="Venter E."/>
            <person name="Venter J.C."/>
            <person name="Vicario S."/>
            <person name="Vieira F.G."/>
            <person name="Vilella A.J."/>
            <person name="Villasante A."/>
            <person name="Walenz B."/>
            <person name="Wang J."/>
            <person name="Wasserman M."/>
            <person name="Watts T."/>
            <person name="Wilson D."/>
            <person name="Wilson R.K."/>
            <person name="Wing R.A."/>
            <person name="Wolfner M.F."/>
            <person name="Wong A."/>
            <person name="Wong G.K."/>
            <person name="Wu C.I."/>
            <person name="Wu G."/>
            <person name="Yamamoto D."/>
            <person name="Yang H.P."/>
            <person name="Yang S.P."/>
            <person name="Yorke J.A."/>
            <person name="Yoshida K."/>
            <person name="Zdobnov E."/>
            <person name="Zhang P."/>
            <person name="Zhang Y."/>
            <person name="Zimin A.V."/>
            <person name="Baldwin J."/>
            <person name="Abdouelleil A."/>
            <person name="Abdulkadir J."/>
            <person name="Abebe A."/>
            <person name="Abera B."/>
            <person name="Abreu J."/>
            <person name="Acer S.C."/>
            <person name="Aftuck L."/>
            <person name="Alexander A."/>
            <person name="An P."/>
            <person name="Anderson E."/>
            <person name="Anderson S."/>
            <person name="Arachi H."/>
            <person name="Azer M."/>
            <person name="Bachantsang P."/>
            <person name="Barry A."/>
            <person name="Bayul T."/>
            <person name="Berlin A."/>
            <person name="Bessette D."/>
            <person name="Bloom T."/>
            <person name="Blye J."/>
            <person name="Boguslavskiy L."/>
            <person name="Bonnet C."/>
            <person name="Boukhgalter B."/>
            <person name="Bourzgui I."/>
            <person name="Brown A."/>
            <person name="Cahill P."/>
            <person name="Channer S."/>
            <person name="Cheshatsang Y."/>
            <person name="Chuda L."/>
            <person name="Citroen M."/>
            <person name="Collymore A."/>
            <person name="Cooke P."/>
            <person name="Costello M."/>
            <person name="D'Aco K."/>
            <person name="Daza R."/>
            <person name="De Haan G."/>
            <person name="DeGray S."/>
            <person name="DeMaso C."/>
            <person name="Dhargay N."/>
            <person name="Dooley K."/>
            <person name="Dooley E."/>
            <person name="Doricent M."/>
            <person name="Dorje P."/>
            <person name="Dorjee K."/>
            <person name="Dupes A."/>
            <person name="Elong R."/>
            <person name="Falk J."/>
            <person name="Farina A."/>
            <person name="Faro S."/>
            <person name="Ferguson D."/>
            <person name="Fisher S."/>
            <person name="Foley C.D."/>
            <person name="Franke A."/>
            <person name="Friedrich D."/>
            <person name="Gadbois L."/>
            <person name="Gearin G."/>
            <person name="Gearin C.R."/>
            <person name="Giannoukos G."/>
            <person name="Goode T."/>
            <person name="Graham J."/>
            <person name="Grandbois E."/>
            <person name="Grewal S."/>
            <person name="Gyaltsen K."/>
            <person name="Hafez N."/>
            <person name="Hagos B."/>
            <person name="Hall J."/>
            <person name="Henson C."/>
            <person name="Hollinger A."/>
            <person name="Honan T."/>
            <person name="Huard M.D."/>
            <person name="Hughes L."/>
            <person name="Hurhula B."/>
            <person name="Husby M.E."/>
            <person name="Kamat A."/>
            <person name="Kanga B."/>
            <person name="Kashin S."/>
            <person name="Khazanovich D."/>
            <person name="Kisner P."/>
            <person name="Lance K."/>
            <person name="Lara M."/>
            <person name="Lee W."/>
            <person name="Lennon N."/>
            <person name="Letendre F."/>
            <person name="LeVine R."/>
            <person name="Lipovsky A."/>
            <person name="Liu X."/>
            <person name="Liu J."/>
            <person name="Liu S."/>
            <person name="Lokyitsang T."/>
            <person name="Lokyitsang Y."/>
            <person name="Lubonja R."/>
            <person name="Lui A."/>
            <person name="MacDonald P."/>
            <person name="Magnisalis V."/>
            <person name="Maru K."/>
            <person name="Matthews C."/>
            <person name="McCusker W."/>
            <person name="McDonough S."/>
            <person name="Mehta T."/>
            <person name="Meldrim J."/>
            <person name="Meneus L."/>
            <person name="Mihai O."/>
            <person name="Mihalev A."/>
            <person name="Mihova T."/>
            <person name="Mittelman R."/>
            <person name="Mlenga V."/>
            <person name="Montmayeur A."/>
            <person name="Mulrain L."/>
            <person name="Navidi A."/>
            <person name="Naylor J."/>
            <person name="Negash T."/>
            <person name="Nguyen T."/>
            <person name="Nguyen N."/>
            <person name="Nicol R."/>
            <person name="Norbu C."/>
            <person name="Norbu N."/>
            <person name="Novod N."/>
            <person name="O'Neill B."/>
            <person name="Osman S."/>
            <person name="Markiewicz E."/>
            <person name="Oyono O.L."/>
            <person name="Patti C."/>
            <person name="Phunkhang P."/>
            <person name="Pierre F."/>
            <person name="Priest M."/>
            <person name="Raghuraman S."/>
            <person name="Rege F."/>
            <person name="Reyes R."/>
            <person name="Rise C."/>
            <person name="Rogov P."/>
            <person name="Ross K."/>
            <person name="Ryan E."/>
            <person name="Settipalli S."/>
            <person name="Shea T."/>
            <person name="Sherpa N."/>
            <person name="Shi L."/>
            <person name="Shih D."/>
            <person name="Sparrow T."/>
            <person name="Spaulding J."/>
            <person name="Stalker J."/>
            <person name="Stange-Thomann N."/>
            <person name="Stavropoulos S."/>
            <person name="Stone C."/>
            <person name="Strader C."/>
            <person name="Tesfaye S."/>
            <person name="Thomson T."/>
            <person name="Thoulutsang Y."/>
            <person name="Thoulutsang D."/>
            <person name="Topham K."/>
            <person name="Topping I."/>
            <person name="Tsamla T."/>
            <person name="Vassiliev H."/>
            <person name="Vo A."/>
            <person name="Wangchuk T."/>
            <person name="Wangdi T."/>
            <person name="Weiand M."/>
            <person name="Wilkinson J."/>
            <person name="Wilson A."/>
            <person name="Yadav S."/>
            <person name="Young G."/>
            <person name="Yu Q."/>
            <person name="Zembek L."/>
            <person name="Zhong D."/>
            <person name="Zimmer A."/>
            <person name="Zwirko Z."/>
            <person name="Jaffe D.B."/>
            <person name="Alvarez P."/>
            <person name="Brockman W."/>
            <person name="Butler J."/>
            <person name="Chin C."/>
            <person name="Gnerre S."/>
            <person name="Grabherr M."/>
            <person name="Kleber M."/>
            <person name="Mauceli E."/>
            <person name="MacCallum I."/>
        </authorList>
    </citation>
    <scope>NUCLEOTIDE SEQUENCE [LARGE SCALE GENOMIC DNA]</scope>
    <source>
        <strain evidence="2">Tucson 14030-0811.24</strain>
    </source>
</reference>
<sequence>MDPERNVKRLRKLFGVSRTILKRAARRPSVSDQEREEQQRKRFQLLRELRQQRISSLGANQRYVLEICADMSGVDTEEVVTGIVDESKYVENLNGLFEEKGPLAIMLCNAYMIGYPPESGRYQEKLKYTVVQRTICSRADTVDMIGKWMVVYRQQNERSIDNRTVSDDIGLFLINSDDRSSCLNVVKLFMDQVLKPSIEAVTEFGLAEKEQLQKFFHILNMYNTFLKSSDTTVSTLVN</sequence>
<dbReference type="InParanoid" id="A0A0Q9WWR6"/>
<proteinExistence type="predicted"/>
<name>A0A0Q9WWR6_DROWI</name>
<dbReference type="Proteomes" id="UP000007798">
    <property type="component" value="Unassembled WGS sequence"/>
</dbReference>